<name>A0A6A6E9P7_9PEZI</name>
<feature type="non-terminal residue" evidence="2">
    <location>
        <position position="1"/>
    </location>
</feature>
<dbReference type="Pfam" id="PF00076">
    <property type="entry name" value="RRM_1"/>
    <property type="match status" value="1"/>
</dbReference>
<gene>
    <name evidence="2" type="ORF">K469DRAFT_118608</name>
</gene>
<dbReference type="GO" id="GO:0003723">
    <property type="term" value="F:RNA binding"/>
    <property type="evidence" value="ECO:0007669"/>
    <property type="project" value="InterPro"/>
</dbReference>
<dbReference type="AlphaFoldDB" id="A0A6A6E9P7"/>
<feature type="domain" description="RRM" evidence="1">
    <location>
        <begin position="16"/>
        <end position="61"/>
    </location>
</feature>
<dbReference type="SUPFAM" id="SSF54928">
    <property type="entry name" value="RNA-binding domain, RBD"/>
    <property type="match status" value="1"/>
</dbReference>
<reference evidence="2" key="1">
    <citation type="journal article" date="2020" name="Stud. Mycol.">
        <title>101 Dothideomycetes genomes: a test case for predicting lifestyles and emergence of pathogens.</title>
        <authorList>
            <person name="Haridas S."/>
            <person name="Albert R."/>
            <person name="Binder M."/>
            <person name="Bloem J."/>
            <person name="Labutti K."/>
            <person name="Salamov A."/>
            <person name="Andreopoulos B."/>
            <person name="Baker S."/>
            <person name="Barry K."/>
            <person name="Bills G."/>
            <person name="Bluhm B."/>
            <person name="Cannon C."/>
            <person name="Castanera R."/>
            <person name="Culley D."/>
            <person name="Daum C."/>
            <person name="Ezra D."/>
            <person name="Gonzalez J."/>
            <person name="Henrissat B."/>
            <person name="Kuo A."/>
            <person name="Liang C."/>
            <person name="Lipzen A."/>
            <person name="Lutzoni F."/>
            <person name="Magnuson J."/>
            <person name="Mondo S."/>
            <person name="Nolan M."/>
            <person name="Ohm R."/>
            <person name="Pangilinan J."/>
            <person name="Park H.-J."/>
            <person name="Ramirez L."/>
            <person name="Alfaro M."/>
            <person name="Sun H."/>
            <person name="Tritt A."/>
            <person name="Yoshinaga Y."/>
            <person name="Zwiers L.-H."/>
            <person name="Turgeon B."/>
            <person name="Goodwin S."/>
            <person name="Spatafora J."/>
            <person name="Crous P."/>
            <person name="Grigoriev I."/>
        </authorList>
    </citation>
    <scope>NUCLEOTIDE SEQUENCE</scope>
    <source>
        <strain evidence="2">CBS 207.26</strain>
    </source>
</reference>
<evidence type="ECO:0000313" key="2">
    <source>
        <dbReference type="EMBL" id="KAF2186870.1"/>
    </source>
</evidence>
<evidence type="ECO:0000313" key="3">
    <source>
        <dbReference type="Proteomes" id="UP000800200"/>
    </source>
</evidence>
<accession>A0A6A6E9P7</accession>
<keyword evidence="3" id="KW-1185">Reference proteome</keyword>
<evidence type="ECO:0000259" key="1">
    <source>
        <dbReference type="Pfam" id="PF00076"/>
    </source>
</evidence>
<protein>
    <recommendedName>
        <fullName evidence="1">RRM domain-containing protein</fullName>
    </recommendedName>
</protein>
<dbReference type="InterPro" id="IPR035979">
    <property type="entry name" value="RBD_domain_sf"/>
</dbReference>
<dbReference type="Proteomes" id="UP000800200">
    <property type="component" value="Unassembled WGS sequence"/>
</dbReference>
<dbReference type="InterPro" id="IPR000504">
    <property type="entry name" value="RRM_dom"/>
</dbReference>
<dbReference type="InterPro" id="IPR012677">
    <property type="entry name" value="Nucleotide-bd_a/b_plait_sf"/>
</dbReference>
<dbReference type="Gene3D" id="3.30.70.330">
    <property type="match status" value="1"/>
</dbReference>
<sequence>EEVRRVGLVRRGRISHNIDISIDPFTARNPFYCFIDLPDEVEVSSATSTLKGKEFLGRPVKIKPCLQPQAYPMNPESKGRIFNQWH</sequence>
<dbReference type="EMBL" id="ML994628">
    <property type="protein sequence ID" value="KAF2186870.1"/>
    <property type="molecule type" value="Genomic_DNA"/>
</dbReference>
<dbReference type="OrthoDB" id="272703at2759"/>
<organism evidence="2 3">
    <name type="scientific">Zopfia rhizophila CBS 207.26</name>
    <dbReference type="NCBI Taxonomy" id="1314779"/>
    <lineage>
        <taxon>Eukaryota</taxon>
        <taxon>Fungi</taxon>
        <taxon>Dikarya</taxon>
        <taxon>Ascomycota</taxon>
        <taxon>Pezizomycotina</taxon>
        <taxon>Dothideomycetes</taxon>
        <taxon>Dothideomycetes incertae sedis</taxon>
        <taxon>Zopfiaceae</taxon>
        <taxon>Zopfia</taxon>
    </lineage>
</organism>
<proteinExistence type="predicted"/>